<protein>
    <recommendedName>
        <fullName evidence="2">Extracellular solute-binding protein</fullName>
    </recommendedName>
</protein>
<dbReference type="EMBL" id="CADCTC010000074">
    <property type="protein sequence ID" value="CAA9233439.1"/>
    <property type="molecule type" value="Genomic_DNA"/>
</dbReference>
<evidence type="ECO:0008006" key="2">
    <source>
        <dbReference type="Google" id="ProtNLM"/>
    </source>
</evidence>
<gene>
    <name evidence="1" type="ORF">AVDCRST_MAG77-1133</name>
</gene>
<proteinExistence type="predicted"/>
<accession>A0A6J4HTI3</accession>
<name>A0A6J4HTI3_9CHLR</name>
<dbReference type="Gene3D" id="3.40.190.10">
    <property type="entry name" value="Periplasmic binding protein-like II"/>
    <property type="match status" value="1"/>
</dbReference>
<dbReference type="AlphaFoldDB" id="A0A6J4HTI3"/>
<organism evidence="1">
    <name type="scientific">uncultured Chloroflexota bacterium</name>
    <dbReference type="NCBI Taxonomy" id="166587"/>
    <lineage>
        <taxon>Bacteria</taxon>
        <taxon>Bacillati</taxon>
        <taxon>Chloroflexota</taxon>
        <taxon>environmental samples</taxon>
    </lineage>
</organism>
<sequence length="252" mass="29020">MGPLIWTQGATHFNYDPIGWTLDNPASVTAFQWAIDWWAKNKWNVDGPEKTRMMQPWGGRALDNNGMTPFAHGKAAVHYRSVNDWSRMWPVIKDQFEWDMMPIPSINGKVGAAWTAGHPVNMWSKTKVKDDTWDFLKFLIGDDFQKFMSEEQVLVPAKVEHQARFYRAPSVQPHQHAKVFSDVFKKPHGIAWRNFKSAENGTVYNEYRDKIFRGELGVQNGLKEASSRMNQDLEWGGGENPWKGMKLPIVPK</sequence>
<reference evidence="1" key="1">
    <citation type="submission" date="2020-02" db="EMBL/GenBank/DDBJ databases">
        <authorList>
            <person name="Meier V. D."/>
        </authorList>
    </citation>
    <scope>NUCLEOTIDE SEQUENCE</scope>
    <source>
        <strain evidence="1">AVDCRST_MAG77</strain>
    </source>
</reference>
<dbReference type="SUPFAM" id="SSF53850">
    <property type="entry name" value="Periplasmic binding protein-like II"/>
    <property type="match status" value="1"/>
</dbReference>
<evidence type="ECO:0000313" key="1">
    <source>
        <dbReference type="EMBL" id="CAA9233439.1"/>
    </source>
</evidence>